<comment type="caution">
    <text evidence="1">The sequence shown here is derived from an EMBL/GenBank/DDBJ whole genome shotgun (WGS) entry which is preliminary data.</text>
</comment>
<dbReference type="EMBL" id="JGZP01000022">
    <property type="protein sequence ID" value="KFI94468.1"/>
    <property type="molecule type" value="Genomic_DNA"/>
</dbReference>
<dbReference type="eggNOG" id="ENOG5030VQB">
    <property type="taxonomic scope" value="Bacteria"/>
</dbReference>
<evidence type="ECO:0000313" key="2">
    <source>
        <dbReference type="Proteomes" id="UP000029004"/>
    </source>
</evidence>
<dbReference type="Proteomes" id="UP000029004">
    <property type="component" value="Unassembled WGS sequence"/>
</dbReference>
<gene>
    <name evidence="1" type="ORF">BSTEL_2079</name>
</gene>
<dbReference type="RefSeq" id="WP_274518547.1">
    <property type="nucleotide sequence ID" value="NZ_JGZP01000022.1"/>
</dbReference>
<organism evidence="1 2">
    <name type="scientific">Bifidobacterium stellenboschense</name>
    <dbReference type="NCBI Taxonomy" id="762211"/>
    <lineage>
        <taxon>Bacteria</taxon>
        <taxon>Bacillati</taxon>
        <taxon>Actinomycetota</taxon>
        <taxon>Actinomycetes</taxon>
        <taxon>Bifidobacteriales</taxon>
        <taxon>Bifidobacteriaceae</taxon>
        <taxon>Bifidobacterium</taxon>
    </lineage>
</organism>
<dbReference type="AlphaFoldDB" id="A0A087DG18"/>
<name>A0A087DG18_9BIFI</name>
<protein>
    <submittedName>
        <fullName evidence="1">Uncharacterized protein</fullName>
    </submittedName>
</protein>
<dbReference type="STRING" id="762211.BSTEL_2079"/>
<evidence type="ECO:0000313" key="1">
    <source>
        <dbReference type="EMBL" id="KFI94468.1"/>
    </source>
</evidence>
<proteinExistence type="predicted"/>
<keyword evidence="2" id="KW-1185">Reference proteome</keyword>
<reference evidence="1 2" key="1">
    <citation type="submission" date="2014-03" db="EMBL/GenBank/DDBJ databases">
        <title>Genomics of Bifidobacteria.</title>
        <authorList>
            <person name="Ventura M."/>
            <person name="Milani C."/>
            <person name="Lugli G.A."/>
        </authorList>
    </citation>
    <scope>NUCLEOTIDE SEQUENCE [LARGE SCALE GENOMIC DNA]</scope>
    <source>
        <strain evidence="1 2">DSM 23968</strain>
    </source>
</reference>
<accession>A0A087DG18</accession>
<sequence>MSFKDSMIRGLAMYGASTMAQHTMGNTKVLSDIVNDAQKIAR</sequence>